<reference evidence="2" key="1">
    <citation type="submission" date="2025-08" db="UniProtKB">
        <authorList>
            <consortium name="Ensembl"/>
        </authorList>
    </citation>
    <scope>IDENTIFICATION</scope>
</reference>
<keyword evidence="1" id="KW-0472">Membrane</keyword>
<keyword evidence="1" id="KW-1133">Transmembrane helix</keyword>
<evidence type="ECO:0000313" key="2">
    <source>
        <dbReference type="Ensembl" id="ENSOSUP00000019987.1"/>
    </source>
</evidence>
<organism evidence="2 3">
    <name type="scientific">Otus sunia</name>
    <name type="common">Oriental scops-owl</name>
    <dbReference type="NCBI Taxonomy" id="257818"/>
    <lineage>
        <taxon>Eukaryota</taxon>
        <taxon>Metazoa</taxon>
        <taxon>Chordata</taxon>
        <taxon>Craniata</taxon>
        <taxon>Vertebrata</taxon>
        <taxon>Euteleostomi</taxon>
        <taxon>Archelosauria</taxon>
        <taxon>Archosauria</taxon>
        <taxon>Dinosauria</taxon>
        <taxon>Saurischia</taxon>
        <taxon>Theropoda</taxon>
        <taxon>Coelurosauria</taxon>
        <taxon>Aves</taxon>
        <taxon>Neognathae</taxon>
        <taxon>Neoaves</taxon>
        <taxon>Telluraves</taxon>
        <taxon>Strigiformes</taxon>
        <taxon>Strigidae</taxon>
        <taxon>Otus</taxon>
    </lineage>
</organism>
<feature type="transmembrane region" description="Helical" evidence="1">
    <location>
        <begin position="6"/>
        <end position="28"/>
    </location>
</feature>
<protein>
    <submittedName>
        <fullName evidence="2">Uncharacterized protein</fullName>
    </submittedName>
</protein>
<keyword evidence="1" id="KW-0812">Transmembrane</keyword>
<reference evidence="2" key="2">
    <citation type="submission" date="2025-09" db="UniProtKB">
        <authorList>
            <consortium name="Ensembl"/>
        </authorList>
    </citation>
    <scope>IDENTIFICATION</scope>
</reference>
<evidence type="ECO:0000313" key="3">
    <source>
        <dbReference type="Proteomes" id="UP000694552"/>
    </source>
</evidence>
<dbReference type="AlphaFoldDB" id="A0A8C8BHB2"/>
<accession>A0A8C8BHB2</accession>
<sequence length="115" mass="13412">NVSMKIVVRSLGISAWLAGGNCLLVLFVKPLSFSKIRHSANTNHYMEFSKFSEQYFQPTHPSRLNFWRCFAALATIKNRLQDFCSSCPKTYCITYFITIKFFKSNKRKDFVVSHR</sequence>
<proteinExistence type="predicted"/>
<dbReference type="Proteomes" id="UP000694552">
    <property type="component" value="Unplaced"/>
</dbReference>
<evidence type="ECO:0000256" key="1">
    <source>
        <dbReference type="SAM" id="Phobius"/>
    </source>
</evidence>
<dbReference type="Ensembl" id="ENSOSUT00000020624.1">
    <property type="protein sequence ID" value="ENSOSUP00000019987.1"/>
    <property type="gene ID" value="ENSOSUG00000014010.1"/>
</dbReference>
<keyword evidence="3" id="KW-1185">Reference proteome</keyword>
<name>A0A8C8BHB2_9STRI</name>